<comment type="caution">
    <text evidence="1">The sequence shown here is derived from an EMBL/GenBank/DDBJ whole genome shotgun (WGS) entry which is preliminary data.</text>
</comment>
<dbReference type="Gene3D" id="3.40.50.450">
    <property type="match status" value="1"/>
</dbReference>
<evidence type="ECO:0008006" key="3">
    <source>
        <dbReference type="Google" id="ProtNLM"/>
    </source>
</evidence>
<sequence length="143" mass="16588">MKVFTAKDKLPVKNKDKTFCFLAGSIDFKESTSWRDLVVSGSSKNTIFFDPTREDHDVLDNQEMVGHIQWELEALELADIVILNFLPEAKSPISLVELGLYMKSNKLIVVCPKVFYQYRYVSSICEKYNTPIYHNLQEVLRYV</sequence>
<proteinExistence type="predicted"/>
<gene>
    <name evidence="1" type="ORF">T190607A01A_20705</name>
</gene>
<evidence type="ECO:0000313" key="1">
    <source>
        <dbReference type="EMBL" id="CAL2086831.1"/>
    </source>
</evidence>
<dbReference type="Proteomes" id="UP001497416">
    <property type="component" value="Unassembled WGS sequence"/>
</dbReference>
<dbReference type="EMBL" id="CAXIXY010000004">
    <property type="protein sequence ID" value="CAL2086831.1"/>
    <property type="molecule type" value="Genomic_DNA"/>
</dbReference>
<protein>
    <recommendedName>
        <fullName evidence="3">Nucleoside 2-deoxyribosyltransferase-like protein</fullName>
    </recommendedName>
</protein>
<reference evidence="1 2" key="1">
    <citation type="submission" date="2024-05" db="EMBL/GenBank/DDBJ databases">
        <authorList>
            <person name="Duchaud E."/>
        </authorList>
    </citation>
    <scope>NUCLEOTIDE SEQUENCE [LARGE SCALE GENOMIC DNA]</scope>
    <source>
        <strain evidence="1">Ena-SAMPLE-TAB-13-05-2024-13:56:06:370-140302</strain>
    </source>
</reference>
<name>A0ABM9P0Z1_9FLAO</name>
<keyword evidence="2" id="KW-1185">Reference proteome</keyword>
<dbReference type="RefSeq" id="WP_348712260.1">
    <property type="nucleotide sequence ID" value="NZ_CAXIXY010000004.1"/>
</dbReference>
<dbReference type="Pfam" id="PF15891">
    <property type="entry name" value="Nuc_deoxyri_tr2"/>
    <property type="match status" value="1"/>
</dbReference>
<organism evidence="1 2">
    <name type="scientific">Tenacibaculum platacis</name>
    <dbReference type="NCBI Taxonomy" id="3137852"/>
    <lineage>
        <taxon>Bacteria</taxon>
        <taxon>Pseudomonadati</taxon>
        <taxon>Bacteroidota</taxon>
        <taxon>Flavobacteriia</taxon>
        <taxon>Flavobacteriales</taxon>
        <taxon>Flavobacteriaceae</taxon>
        <taxon>Tenacibaculum</taxon>
    </lineage>
</organism>
<evidence type="ECO:0000313" key="2">
    <source>
        <dbReference type="Proteomes" id="UP001497416"/>
    </source>
</evidence>
<accession>A0ABM9P0Z1</accession>
<dbReference type="InterPro" id="IPR039470">
    <property type="entry name" value="Nuc_deoxyri_tr2"/>
</dbReference>